<dbReference type="STRING" id="36050.A0A1B8A9T7"/>
<keyword evidence="2" id="KW-1185">Reference proteome</keyword>
<dbReference type="AlphaFoldDB" id="A0A1B8A9T7"/>
<sequence>NIFGTAHAQWGNLLVLSAAFRDPVLHTFVDEELLRTLFHKTIQFLRQSATATSALRTDMHILEGLQRDLFSYNPRTNSSFSRDTGAFGCHNSEAAHMATPPQML</sequence>
<proteinExistence type="predicted"/>
<dbReference type="InterPro" id="IPR053181">
    <property type="entry name" value="EcdB-like_regulator"/>
</dbReference>
<dbReference type="PANTHER" id="PTHR47785">
    <property type="entry name" value="ZN(II)2CYS6 TRANSCRIPTION FACTOR (EUROFUNG)-RELATED-RELATED"/>
    <property type="match status" value="1"/>
</dbReference>
<protein>
    <submittedName>
        <fullName evidence="1">Uncharacterized protein</fullName>
    </submittedName>
</protein>
<name>A0A1B8A9T7_FUSPO</name>
<evidence type="ECO:0000313" key="2">
    <source>
        <dbReference type="Proteomes" id="UP000091967"/>
    </source>
</evidence>
<reference evidence="1 2" key="1">
    <citation type="submission" date="2016-06" db="EMBL/GenBank/DDBJ databases">
        <title>Living apart together: crosstalk between the core and supernumerary genomes in a fungal plant pathogen.</title>
        <authorList>
            <person name="Vanheule A."/>
            <person name="Audenaert K."/>
            <person name="Warris S."/>
            <person name="Van De Geest H."/>
            <person name="Schijlen E."/>
            <person name="Hofte M."/>
            <person name="De Saeger S."/>
            <person name="Haesaert G."/>
            <person name="Waalwijk C."/>
            <person name="Van Der Lee T."/>
        </authorList>
    </citation>
    <scope>NUCLEOTIDE SEQUENCE [LARGE SCALE GENOMIC DNA]</scope>
    <source>
        <strain evidence="1 2">2516</strain>
    </source>
</reference>
<feature type="non-terminal residue" evidence="1">
    <location>
        <position position="1"/>
    </location>
</feature>
<evidence type="ECO:0000313" key="1">
    <source>
        <dbReference type="EMBL" id="OBS17242.1"/>
    </source>
</evidence>
<comment type="caution">
    <text evidence="1">The sequence shown here is derived from an EMBL/GenBank/DDBJ whole genome shotgun (WGS) entry which is preliminary data.</text>
</comment>
<accession>A0A1B8A9T7</accession>
<organism evidence="1 2">
    <name type="scientific">Fusarium poae</name>
    <dbReference type="NCBI Taxonomy" id="36050"/>
    <lineage>
        <taxon>Eukaryota</taxon>
        <taxon>Fungi</taxon>
        <taxon>Dikarya</taxon>
        <taxon>Ascomycota</taxon>
        <taxon>Pezizomycotina</taxon>
        <taxon>Sordariomycetes</taxon>
        <taxon>Hypocreomycetidae</taxon>
        <taxon>Hypocreales</taxon>
        <taxon>Nectriaceae</taxon>
        <taxon>Fusarium</taxon>
    </lineage>
</organism>
<dbReference type="PANTHER" id="PTHR47785:SF4">
    <property type="entry name" value="ZN(II)2CYS6 TRANSCRIPTION FACTOR (EUROFUNG)"/>
    <property type="match status" value="1"/>
</dbReference>
<dbReference type="EMBL" id="LYXU01000036">
    <property type="protein sequence ID" value="OBS17242.1"/>
    <property type="molecule type" value="Genomic_DNA"/>
</dbReference>
<gene>
    <name evidence="1" type="ORF">FPOA_12269</name>
</gene>
<dbReference type="Proteomes" id="UP000091967">
    <property type="component" value="Unassembled WGS sequence"/>
</dbReference>